<evidence type="ECO:0000313" key="3">
    <source>
        <dbReference type="Proteomes" id="UP000005950"/>
    </source>
</evidence>
<proteinExistence type="predicted"/>
<accession>B9Y6G9</accession>
<evidence type="ECO:0000313" key="2">
    <source>
        <dbReference type="EMBL" id="EEF68392.1"/>
    </source>
</evidence>
<evidence type="ECO:0000256" key="1">
    <source>
        <dbReference type="SAM" id="MobiDB-lite"/>
    </source>
</evidence>
<dbReference type="AlphaFoldDB" id="B9Y6G9"/>
<name>B9Y6G9_9FIRM</name>
<dbReference type="HOGENOM" id="CLU_2302004_0_0_9"/>
<organism evidence="2 3">
    <name type="scientific">Holdemania filiformis DSM 12042</name>
    <dbReference type="NCBI Taxonomy" id="545696"/>
    <lineage>
        <taxon>Bacteria</taxon>
        <taxon>Bacillati</taxon>
        <taxon>Bacillota</taxon>
        <taxon>Erysipelotrichia</taxon>
        <taxon>Erysipelotrichales</taxon>
        <taxon>Erysipelotrichaceae</taxon>
        <taxon>Holdemania</taxon>
    </lineage>
</organism>
<comment type="caution">
    <text evidence="2">The sequence shown here is derived from an EMBL/GenBank/DDBJ whole genome shotgun (WGS) entry which is preliminary data.</text>
</comment>
<gene>
    <name evidence="2" type="ORF">HOLDEFILI_01401</name>
</gene>
<feature type="region of interest" description="Disordered" evidence="1">
    <location>
        <begin position="26"/>
        <end position="51"/>
    </location>
</feature>
<protein>
    <submittedName>
        <fullName evidence="2">Uncharacterized protein</fullName>
    </submittedName>
</protein>
<dbReference type="EMBL" id="ACCF01000082">
    <property type="protein sequence ID" value="EEF68392.1"/>
    <property type="molecule type" value="Genomic_DNA"/>
</dbReference>
<sequence length="100" mass="11148">MLNAGDLCQSFIRKLPKPLQSQKAVNTGNLKVQRDSSSSSLFMRDSARPRQGSCAKPLMFFFLFPIRFQAAAEPLSFMKLLSQNILLSMNKKAIFAGCNC</sequence>
<dbReference type="STRING" id="545696.HOLDEFILI_01401"/>
<reference evidence="2 3" key="1">
    <citation type="submission" date="2008-12" db="EMBL/GenBank/DDBJ databases">
        <authorList>
            <person name="Fulton L."/>
            <person name="Clifton S."/>
            <person name="Fulton B."/>
            <person name="Xu J."/>
            <person name="Minx P."/>
            <person name="Pepin K.H."/>
            <person name="Johnson M."/>
            <person name="Bhonagiri V."/>
            <person name="Nash W.E."/>
            <person name="Mardis E.R."/>
            <person name="Wilson R.K."/>
        </authorList>
    </citation>
    <scope>NUCLEOTIDE SEQUENCE [LARGE SCALE GENOMIC DNA]</scope>
    <source>
        <strain evidence="2 3">DSM 12042</strain>
    </source>
</reference>
<dbReference type="Proteomes" id="UP000005950">
    <property type="component" value="Unassembled WGS sequence"/>
</dbReference>
<reference evidence="2 3" key="2">
    <citation type="submission" date="2009-02" db="EMBL/GenBank/DDBJ databases">
        <title>Draft genome sequence of Holdemania filiformis DSM 12042.</title>
        <authorList>
            <person name="Sudarsanam P."/>
            <person name="Ley R."/>
            <person name="Guruge J."/>
            <person name="Turnbaugh P.J."/>
            <person name="Mahowald M."/>
            <person name="Liep D."/>
            <person name="Gordon J."/>
        </authorList>
    </citation>
    <scope>NUCLEOTIDE SEQUENCE [LARGE SCALE GENOMIC DNA]</scope>
    <source>
        <strain evidence="2 3">DSM 12042</strain>
    </source>
</reference>